<name>A0A430ATI7_9ENTE</name>
<feature type="transmembrane region" description="Helical" evidence="1">
    <location>
        <begin position="7"/>
        <end position="28"/>
    </location>
</feature>
<dbReference type="RefSeq" id="WP_126795748.1">
    <property type="nucleotide sequence ID" value="NZ_CP060720.1"/>
</dbReference>
<gene>
    <name evidence="2" type="ORF">CBF28_12425</name>
</gene>
<keyword evidence="1" id="KW-1133">Transmembrane helix</keyword>
<organism evidence="2 3">
    <name type="scientific">Vagococcus carniphilus</name>
    <dbReference type="NCBI Taxonomy" id="218144"/>
    <lineage>
        <taxon>Bacteria</taxon>
        <taxon>Bacillati</taxon>
        <taxon>Bacillota</taxon>
        <taxon>Bacilli</taxon>
        <taxon>Lactobacillales</taxon>
        <taxon>Enterococcaceae</taxon>
        <taxon>Vagococcus</taxon>
    </lineage>
</organism>
<feature type="transmembrane region" description="Helical" evidence="1">
    <location>
        <begin position="69"/>
        <end position="88"/>
    </location>
</feature>
<dbReference type="AlphaFoldDB" id="A0A430ATI7"/>
<sequence length="120" mass="13948">MKSEYNQIILMSLAYSIIYLFSLIFATGSKIGINFDYNQLIAYILIIITITFSLFSFKIKILKYKRKAIKIIGVLIILFLILFFSGIIGFNEIAFAFIIPILGLPFFIFSFIFHYLTFNK</sequence>
<protein>
    <submittedName>
        <fullName evidence="2">Uncharacterized protein</fullName>
    </submittedName>
</protein>
<dbReference type="Proteomes" id="UP000288028">
    <property type="component" value="Unassembled WGS sequence"/>
</dbReference>
<evidence type="ECO:0000313" key="3">
    <source>
        <dbReference type="Proteomes" id="UP000288028"/>
    </source>
</evidence>
<keyword evidence="3" id="KW-1185">Reference proteome</keyword>
<comment type="caution">
    <text evidence="2">The sequence shown here is derived from an EMBL/GenBank/DDBJ whole genome shotgun (WGS) entry which is preliminary data.</text>
</comment>
<proteinExistence type="predicted"/>
<keyword evidence="1" id="KW-0812">Transmembrane</keyword>
<keyword evidence="1" id="KW-0472">Membrane</keyword>
<evidence type="ECO:0000313" key="2">
    <source>
        <dbReference type="EMBL" id="RSU11379.1"/>
    </source>
</evidence>
<dbReference type="GeneID" id="95579477"/>
<accession>A0A430ATI7</accession>
<feature type="transmembrane region" description="Helical" evidence="1">
    <location>
        <begin position="94"/>
        <end position="116"/>
    </location>
</feature>
<evidence type="ECO:0000256" key="1">
    <source>
        <dbReference type="SAM" id="Phobius"/>
    </source>
</evidence>
<dbReference type="EMBL" id="NGKB01000014">
    <property type="protein sequence ID" value="RSU11379.1"/>
    <property type="molecule type" value="Genomic_DNA"/>
</dbReference>
<reference evidence="2 3" key="1">
    <citation type="submission" date="2017-05" db="EMBL/GenBank/DDBJ databases">
        <title>Vagococcus spp. assemblies.</title>
        <authorList>
            <person name="Gulvik C.A."/>
        </authorList>
    </citation>
    <scope>NUCLEOTIDE SEQUENCE [LARGE SCALE GENOMIC DNA]</scope>
    <source>
        <strain evidence="2 3">SS1714</strain>
    </source>
</reference>
<feature type="transmembrane region" description="Helical" evidence="1">
    <location>
        <begin position="40"/>
        <end position="57"/>
    </location>
</feature>